<proteinExistence type="predicted"/>
<evidence type="ECO:0000256" key="1">
    <source>
        <dbReference type="SAM" id="MobiDB-lite"/>
    </source>
</evidence>
<organism evidence="2 3">
    <name type="scientific">Microlunatus parietis</name>
    <dbReference type="NCBI Taxonomy" id="682979"/>
    <lineage>
        <taxon>Bacteria</taxon>
        <taxon>Bacillati</taxon>
        <taxon>Actinomycetota</taxon>
        <taxon>Actinomycetes</taxon>
        <taxon>Propionibacteriales</taxon>
        <taxon>Propionibacteriaceae</taxon>
        <taxon>Microlunatus</taxon>
    </lineage>
</organism>
<evidence type="ECO:0000313" key="2">
    <source>
        <dbReference type="EMBL" id="NYE71083.1"/>
    </source>
</evidence>
<keyword evidence="3" id="KW-1185">Reference proteome</keyword>
<dbReference type="AlphaFoldDB" id="A0A7Y9LBQ2"/>
<comment type="caution">
    <text evidence="2">The sequence shown here is derived from an EMBL/GenBank/DDBJ whole genome shotgun (WGS) entry which is preliminary data.</text>
</comment>
<gene>
    <name evidence="2" type="ORF">BKA15_002412</name>
</gene>
<dbReference type="EMBL" id="JACCBU010000001">
    <property type="protein sequence ID" value="NYE71083.1"/>
    <property type="molecule type" value="Genomic_DNA"/>
</dbReference>
<protein>
    <submittedName>
        <fullName evidence="2">Uncharacterized protein</fullName>
    </submittedName>
</protein>
<dbReference type="Proteomes" id="UP000569914">
    <property type="component" value="Unassembled WGS sequence"/>
</dbReference>
<reference evidence="2 3" key="1">
    <citation type="submission" date="2020-07" db="EMBL/GenBank/DDBJ databases">
        <title>Sequencing the genomes of 1000 actinobacteria strains.</title>
        <authorList>
            <person name="Klenk H.-P."/>
        </authorList>
    </citation>
    <scope>NUCLEOTIDE SEQUENCE [LARGE SCALE GENOMIC DNA]</scope>
    <source>
        <strain evidence="2 3">DSM 22083</strain>
    </source>
</reference>
<sequence length="94" mass="9894">MTDRFADTLVASDLGAFTLAEVEVTLNPDAQEEHAGSNSPFPVAQGDRAAGHDDPGLTSKAQLVVSECALRVLRAGVIDNCAVEPYVPGSREVR</sequence>
<accession>A0A7Y9LBQ2</accession>
<name>A0A7Y9LBQ2_9ACTN</name>
<evidence type="ECO:0000313" key="3">
    <source>
        <dbReference type="Proteomes" id="UP000569914"/>
    </source>
</evidence>
<feature type="region of interest" description="Disordered" evidence="1">
    <location>
        <begin position="28"/>
        <end position="57"/>
    </location>
</feature>